<protein>
    <submittedName>
        <fullName evidence="4">Tissue inhibitor of metalloproteinase</fullName>
    </submittedName>
</protein>
<keyword evidence="2" id="KW-0812">Transmembrane</keyword>
<feature type="transmembrane region" description="Helical" evidence="2">
    <location>
        <begin position="167"/>
        <end position="186"/>
    </location>
</feature>
<dbReference type="InterPro" id="IPR008993">
    <property type="entry name" value="TIMP-like_OB-fold"/>
</dbReference>
<organism evidence="4 5">
    <name type="scientific">Cryptosporangium aurantiacum</name>
    <dbReference type="NCBI Taxonomy" id="134849"/>
    <lineage>
        <taxon>Bacteria</taxon>
        <taxon>Bacillati</taxon>
        <taxon>Actinomycetota</taxon>
        <taxon>Actinomycetes</taxon>
        <taxon>Cryptosporangiales</taxon>
        <taxon>Cryptosporangiaceae</taxon>
        <taxon>Cryptosporangium</taxon>
    </lineage>
</organism>
<dbReference type="AlphaFoldDB" id="A0A1M7NEG0"/>
<keyword evidence="2" id="KW-1133">Transmembrane helix</keyword>
<dbReference type="Proteomes" id="UP000184440">
    <property type="component" value="Unassembled WGS sequence"/>
</dbReference>
<keyword evidence="3" id="KW-0732">Signal</keyword>
<evidence type="ECO:0000256" key="1">
    <source>
        <dbReference type="SAM" id="MobiDB-lite"/>
    </source>
</evidence>
<dbReference type="EMBL" id="FRCS01000002">
    <property type="protein sequence ID" value="SHN02121.1"/>
    <property type="molecule type" value="Genomic_DNA"/>
</dbReference>
<feature type="chain" id="PRO_5013314570" evidence="3">
    <location>
        <begin position="31"/>
        <end position="192"/>
    </location>
</feature>
<dbReference type="Gene3D" id="2.40.50.120">
    <property type="match status" value="1"/>
</dbReference>
<sequence>MPRGSAWVRLFGAVLCGISAVTISSAPACACDCVPVTPSEAAAEAGVVFVGTARQLVGRPEEGSPEPVTYVFTVERVLKGTVAGPTVKVSTNNGAASCGVEFTIGERYAVYAIDADGTLFVNLCGGTHRVAAGVPPRPATPHAPAALGEPASPAEANEELPRMPVEGVIAAVGIIGVLIVAIVLISRSRNRD</sequence>
<accession>A0A1M7NEG0</accession>
<feature type="signal peptide" evidence="3">
    <location>
        <begin position="1"/>
        <end position="30"/>
    </location>
</feature>
<dbReference type="SUPFAM" id="SSF50242">
    <property type="entry name" value="TIMP-like"/>
    <property type="match status" value="1"/>
</dbReference>
<evidence type="ECO:0000313" key="5">
    <source>
        <dbReference type="Proteomes" id="UP000184440"/>
    </source>
</evidence>
<feature type="region of interest" description="Disordered" evidence="1">
    <location>
        <begin position="135"/>
        <end position="157"/>
    </location>
</feature>
<evidence type="ECO:0000313" key="4">
    <source>
        <dbReference type="EMBL" id="SHN02121.1"/>
    </source>
</evidence>
<keyword evidence="2" id="KW-0472">Membrane</keyword>
<evidence type="ECO:0000256" key="2">
    <source>
        <dbReference type="SAM" id="Phobius"/>
    </source>
</evidence>
<gene>
    <name evidence="4" type="ORF">SAMN05443668_102580</name>
</gene>
<evidence type="ECO:0000256" key="3">
    <source>
        <dbReference type="SAM" id="SignalP"/>
    </source>
</evidence>
<keyword evidence="5" id="KW-1185">Reference proteome</keyword>
<dbReference type="OrthoDB" id="5195572at2"/>
<reference evidence="4 5" key="1">
    <citation type="submission" date="2016-11" db="EMBL/GenBank/DDBJ databases">
        <authorList>
            <person name="Jaros S."/>
            <person name="Januszkiewicz K."/>
            <person name="Wedrychowicz H."/>
        </authorList>
    </citation>
    <scope>NUCLEOTIDE SEQUENCE [LARGE SCALE GENOMIC DNA]</scope>
    <source>
        <strain evidence="4 5">DSM 46144</strain>
    </source>
</reference>
<name>A0A1M7NEG0_9ACTN</name>
<proteinExistence type="predicted"/>